<keyword evidence="2" id="KW-1185">Reference proteome</keyword>
<dbReference type="InterPro" id="IPR036397">
    <property type="entry name" value="RNaseH_sf"/>
</dbReference>
<comment type="caution">
    <text evidence="1">The sequence shown here is derived from an EMBL/GenBank/DDBJ whole genome shotgun (WGS) entry which is preliminary data.</text>
</comment>
<dbReference type="EMBL" id="JAROKS010000008">
    <property type="protein sequence ID" value="KAK1801925.1"/>
    <property type="molecule type" value="Genomic_DNA"/>
</dbReference>
<dbReference type="GO" id="GO:0003676">
    <property type="term" value="F:nucleic acid binding"/>
    <property type="evidence" value="ECO:0007669"/>
    <property type="project" value="InterPro"/>
</dbReference>
<dbReference type="Gene3D" id="3.30.420.10">
    <property type="entry name" value="Ribonuclease H-like superfamily/Ribonuclease H"/>
    <property type="match status" value="1"/>
</dbReference>
<reference evidence="1" key="1">
    <citation type="submission" date="2023-03" db="EMBL/GenBank/DDBJ databases">
        <title>Electrophorus voltai genome.</title>
        <authorList>
            <person name="Bian C."/>
        </authorList>
    </citation>
    <scope>NUCLEOTIDE SEQUENCE</scope>
    <source>
        <strain evidence="1">CB-2022</strain>
        <tissue evidence="1">Muscle</tissue>
    </source>
</reference>
<dbReference type="AlphaFoldDB" id="A0AAD8ZN76"/>
<name>A0AAD8ZN76_9TELE</name>
<organism evidence="1 2">
    <name type="scientific">Electrophorus voltai</name>
    <dbReference type="NCBI Taxonomy" id="2609070"/>
    <lineage>
        <taxon>Eukaryota</taxon>
        <taxon>Metazoa</taxon>
        <taxon>Chordata</taxon>
        <taxon>Craniata</taxon>
        <taxon>Vertebrata</taxon>
        <taxon>Euteleostomi</taxon>
        <taxon>Actinopterygii</taxon>
        <taxon>Neopterygii</taxon>
        <taxon>Teleostei</taxon>
        <taxon>Ostariophysi</taxon>
        <taxon>Gymnotiformes</taxon>
        <taxon>Gymnotoidei</taxon>
        <taxon>Gymnotidae</taxon>
        <taxon>Electrophorus</taxon>
    </lineage>
</organism>
<sequence length="225" mass="26017">MTCVCVCLQVRRWMRNPKVSVEKAQAKGFLTPCPRCQETQDLWYTHFPTSYACTPYSPGGYYTVHPLSPLCQQKTCKCVICVIESLIFINATLLRLLVRKWKMLSRHHTDGKTKEAEPEGHVVCPWAMSPLLRNPILLECGLCNGPYITYSSEDSWQPRQRTQNRFQNAREHKDWTLEQWKKVMWSESRLTLFQSDGRIRVRREAAEVMHPSCLVPTVQACGAVL</sequence>
<evidence type="ECO:0000313" key="1">
    <source>
        <dbReference type="EMBL" id="KAK1801925.1"/>
    </source>
</evidence>
<accession>A0AAD8ZN76</accession>
<gene>
    <name evidence="1" type="ORF">P4O66_022551</name>
</gene>
<evidence type="ECO:0000313" key="2">
    <source>
        <dbReference type="Proteomes" id="UP001239994"/>
    </source>
</evidence>
<dbReference type="Proteomes" id="UP001239994">
    <property type="component" value="Unassembled WGS sequence"/>
</dbReference>
<protein>
    <submittedName>
        <fullName evidence="1">Uncharacterized protein</fullName>
    </submittedName>
</protein>
<proteinExistence type="predicted"/>